<dbReference type="eggNOG" id="COG2226">
    <property type="taxonomic scope" value="Bacteria"/>
</dbReference>
<dbReference type="PANTHER" id="PTHR43861:SF1">
    <property type="entry name" value="TRANS-ACONITATE 2-METHYLTRANSFERASE"/>
    <property type="match status" value="1"/>
</dbReference>
<dbReference type="GO" id="GO:0008168">
    <property type="term" value="F:methyltransferase activity"/>
    <property type="evidence" value="ECO:0007669"/>
    <property type="project" value="UniProtKB-KW"/>
</dbReference>
<sequence length="256" mass="28612">MPSLARVKRSVPTNVDRSETTGRSASTDWSAYATAYDLLSEHNPEYQALLRDFEGFLATIKTPQLIYDIGGGTGNYTEIAARACPDSEIRFVEPDAGMIRSARSKLAAHGNIKHDTFALEDIDAPGTADLIICVHALYAMPAQEQRLGDLYRLLRPGGWLYLVDLGRYMNVADWRRYLFSNLKKEHGLVGALRIFWQGREIAKQNKTILKAQKKGVYWTHTEAEIALAATAAGFKILRQEAVYRGYSDLLVCQAKP</sequence>
<dbReference type="SUPFAM" id="SSF53335">
    <property type="entry name" value="S-adenosyl-L-methionine-dependent methyltransferases"/>
    <property type="match status" value="1"/>
</dbReference>
<dbReference type="InterPro" id="IPR029063">
    <property type="entry name" value="SAM-dependent_MTases_sf"/>
</dbReference>
<feature type="region of interest" description="Disordered" evidence="1">
    <location>
        <begin position="1"/>
        <end position="24"/>
    </location>
</feature>
<dbReference type="CDD" id="cd02440">
    <property type="entry name" value="AdoMet_MTases"/>
    <property type="match status" value="1"/>
</dbReference>
<organism evidence="3 4">
    <name type="scientific">Octadecabacter antarcticus 307</name>
    <dbReference type="NCBI Taxonomy" id="391626"/>
    <lineage>
        <taxon>Bacteria</taxon>
        <taxon>Pseudomonadati</taxon>
        <taxon>Pseudomonadota</taxon>
        <taxon>Alphaproteobacteria</taxon>
        <taxon>Rhodobacterales</taxon>
        <taxon>Roseobacteraceae</taxon>
        <taxon>Octadecabacter</taxon>
    </lineage>
</organism>
<dbReference type="PANTHER" id="PTHR43861">
    <property type="entry name" value="TRANS-ACONITATE 2-METHYLTRANSFERASE-RELATED"/>
    <property type="match status" value="1"/>
</dbReference>
<accession>M9RFC6</accession>
<dbReference type="RefSeq" id="WP_015501080.1">
    <property type="nucleotide sequence ID" value="NC_020911.1"/>
</dbReference>
<name>M9RFC6_9RHOB</name>
<keyword evidence="3" id="KW-0808">Transferase</keyword>
<evidence type="ECO:0000256" key="1">
    <source>
        <dbReference type="SAM" id="MobiDB-lite"/>
    </source>
</evidence>
<dbReference type="InterPro" id="IPR013217">
    <property type="entry name" value="Methyltransf_12"/>
</dbReference>
<protein>
    <submittedName>
        <fullName evidence="3">Putative UbiE-like methyltransferase</fullName>
    </submittedName>
</protein>
<feature type="domain" description="Methyltransferase type 12" evidence="2">
    <location>
        <begin position="68"/>
        <end position="160"/>
    </location>
</feature>
<feature type="compositionally biased region" description="Polar residues" evidence="1">
    <location>
        <begin position="11"/>
        <end position="24"/>
    </location>
</feature>
<dbReference type="STRING" id="391626.OAN307_c36640"/>
<gene>
    <name evidence="3" type="ORF">OAN307_c36640</name>
</gene>
<keyword evidence="4" id="KW-1185">Reference proteome</keyword>
<dbReference type="GO" id="GO:0032259">
    <property type="term" value="P:methylation"/>
    <property type="evidence" value="ECO:0007669"/>
    <property type="project" value="UniProtKB-KW"/>
</dbReference>
<dbReference type="KEGG" id="oat:OAN307_c36640"/>
<keyword evidence="3" id="KW-0489">Methyltransferase</keyword>
<proteinExistence type="predicted"/>
<reference evidence="3 4" key="1">
    <citation type="journal article" date="2013" name="PLoS ONE">
        <title>Poles Apart: Arctic and Antarctic Octadecabacter strains Share High Genome Plasticity and a New Type of Xanthorhodopsin.</title>
        <authorList>
            <person name="Vollmers J."/>
            <person name="Voget S."/>
            <person name="Dietrich S."/>
            <person name="Gollnow K."/>
            <person name="Smits M."/>
            <person name="Meyer K."/>
            <person name="Brinkhoff T."/>
            <person name="Simon M."/>
            <person name="Daniel R."/>
        </authorList>
    </citation>
    <scope>NUCLEOTIDE SEQUENCE [LARGE SCALE GENOMIC DNA]</scope>
    <source>
        <strain evidence="3 4">307</strain>
    </source>
</reference>
<dbReference type="Gene3D" id="3.40.50.150">
    <property type="entry name" value="Vaccinia Virus protein VP39"/>
    <property type="match status" value="1"/>
</dbReference>
<evidence type="ECO:0000313" key="3">
    <source>
        <dbReference type="EMBL" id="AGI69126.1"/>
    </source>
</evidence>
<dbReference type="EMBL" id="CP003740">
    <property type="protein sequence ID" value="AGI69126.1"/>
    <property type="molecule type" value="Genomic_DNA"/>
</dbReference>
<dbReference type="AlphaFoldDB" id="M9RFC6"/>
<evidence type="ECO:0000313" key="4">
    <source>
        <dbReference type="Proteomes" id="UP000005307"/>
    </source>
</evidence>
<dbReference type="HOGENOM" id="CLU_094940_0_0_5"/>
<evidence type="ECO:0000259" key="2">
    <source>
        <dbReference type="Pfam" id="PF08242"/>
    </source>
</evidence>
<dbReference type="Proteomes" id="UP000005307">
    <property type="component" value="Chromosome"/>
</dbReference>
<dbReference type="Pfam" id="PF08242">
    <property type="entry name" value="Methyltransf_12"/>
    <property type="match status" value="1"/>
</dbReference>